<feature type="region of interest" description="Disordered" evidence="1">
    <location>
        <begin position="1"/>
        <end position="21"/>
    </location>
</feature>
<evidence type="ECO:0000259" key="2">
    <source>
        <dbReference type="Pfam" id="PF13349"/>
    </source>
</evidence>
<organism evidence="3 4">
    <name type="scientific">Herbihabitans rhizosphaerae</name>
    <dbReference type="NCBI Taxonomy" id="1872711"/>
    <lineage>
        <taxon>Bacteria</taxon>
        <taxon>Bacillati</taxon>
        <taxon>Actinomycetota</taxon>
        <taxon>Actinomycetes</taxon>
        <taxon>Pseudonocardiales</taxon>
        <taxon>Pseudonocardiaceae</taxon>
        <taxon>Herbihabitans</taxon>
    </lineage>
</organism>
<sequence length="308" mass="31198">MSETNESTVDNGGDNGDAEVVRRDEFDIDGVLELDITLGSGRVAVNLVDKPGARVELRHDPHDANPFAQSLSSLMTWIGGQFGGAEQQEASPADAVRQSRIDLTGTRLVVRTPTSLALRGVPISVTIEAPAGSHINVRAGSANVTTSGEAGRLDLSTATGDVTTASATGVATVRTGSGTIRLGEMTRGLRARSGSGDVDVAAVGGTTSVGTGTGGIWFGAVDGDVMVRTGSGDVTIASARAGQIDMTTGSGRIRVGVKAGTRAEVDLSSGAGTARSELDLSDTPPTEEPGLRVRGRTGSGSAVITRAS</sequence>
<feature type="compositionally biased region" description="Polar residues" evidence="1">
    <location>
        <begin position="299"/>
        <end position="308"/>
    </location>
</feature>
<feature type="region of interest" description="Disordered" evidence="1">
    <location>
        <begin position="270"/>
        <end position="308"/>
    </location>
</feature>
<dbReference type="Pfam" id="PF13349">
    <property type="entry name" value="DUF4097"/>
    <property type="match status" value="1"/>
</dbReference>
<feature type="compositionally biased region" description="Polar residues" evidence="1">
    <location>
        <begin position="1"/>
        <end position="10"/>
    </location>
</feature>
<dbReference type="Proteomes" id="UP000294257">
    <property type="component" value="Unassembled WGS sequence"/>
</dbReference>
<dbReference type="AlphaFoldDB" id="A0A4Q7KII6"/>
<dbReference type="EMBL" id="SGWQ01000008">
    <property type="protein sequence ID" value="RZS34741.1"/>
    <property type="molecule type" value="Genomic_DNA"/>
</dbReference>
<reference evidence="3 4" key="1">
    <citation type="submission" date="2019-02" db="EMBL/GenBank/DDBJ databases">
        <title>Genomic Encyclopedia of Type Strains, Phase IV (KMG-IV): sequencing the most valuable type-strain genomes for metagenomic binning, comparative biology and taxonomic classification.</title>
        <authorList>
            <person name="Goeker M."/>
        </authorList>
    </citation>
    <scope>NUCLEOTIDE SEQUENCE [LARGE SCALE GENOMIC DNA]</scope>
    <source>
        <strain evidence="3 4">DSM 101727</strain>
    </source>
</reference>
<evidence type="ECO:0000313" key="4">
    <source>
        <dbReference type="Proteomes" id="UP000294257"/>
    </source>
</evidence>
<protein>
    <submittedName>
        <fullName evidence="3">Putative adhesin</fullName>
    </submittedName>
</protein>
<gene>
    <name evidence="3" type="ORF">EV193_10889</name>
</gene>
<dbReference type="InterPro" id="IPR025164">
    <property type="entry name" value="Toastrack_DUF4097"/>
</dbReference>
<evidence type="ECO:0000313" key="3">
    <source>
        <dbReference type="EMBL" id="RZS34741.1"/>
    </source>
</evidence>
<evidence type="ECO:0000256" key="1">
    <source>
        <dbReference type="SAM" id="MobiDB-lite"/>
    </source>
</evidence>
<dbReference type="RefSeq" id="WP_242613581.1">
    <property type="nucleotide sequence ID" value="NZ_SGWQ01000008.1"/>
</dbReference>
<keyword evidence="4" id="KW-1185">Reference proteome</keyword>
<name>A0A4Q7KII6_9PSEU</name>
<comment type="caution">
    <text evidence="3">The sequence shown here is derived from an EMBL/GenBank/DDBJ whole genome shotgun (WGS) entry which is preliminary data.</text>
</comment>
<feature type="domain" description="DUF4097" evidence="2">
    <location>
        <begin position="125"/>
        <end position="278"/>
    </location>
</feature>
<proteinExistence type="predicted"/>
<dbReference type="PANTHER" id="PTHR34094:SF1">
    <property type="entry name" value="PROTEIN FAM185A"/>
    <property type="match status" value="1"/>
</dbReference>
<dbReference type="PANTHER" id="PTHR34094">
    <property type="match status" value="1"/>
</dbReference>
<accession>A0A4Q7KII6</accession>